<organism evidence="2 3">
    <name type="scientific">Endozoicomonas numazuensis</name>
    <dbReference type="NCBI Taxonomy" id="1137799"/>
    <lineage>
        <taxon>Bacteria</taxon>
        <taxon>Pseudomonadati</taxon>
        <taxon>Pseudomonadota</taxon>
        <taxon>Gammaproteobacteria</taxon>
        <taxon>Oceanospirillales</taxon>
        <taxon>Endozoicomonadaceae</taxon>
        <taxon>Endozoicomonas</taxon>
    </lineage>
</organism>
<evidence type="ECO:0000313" key="2">
    <source>
        <dbReference type="EMBL" id="KEQ17894.1"/>
    </source>
</evidence>
<gene>
    <name evidence="2" type="ORF">GZ78_09650</name>
</gene>
<protein>
    <recommendedName>
        <fullName evidence="1">Transcriptional regulator AbiEi antitoxin N-terminal domain-containing protein</fullName>
    </recommendedName>
</protein>
<dbReference type="eggNOG" id="COG5340">
    <property type="taxonomic scope" value="Bacteria"/>
</dbReference>
<dbReference type="Pfam" id="PF11459">
    <property type="entry name" value="AbiEi_3"/>
    <property type="match status" value="1"/>
</dbReference>
<dbReference type="OrthoDB" id="1550938at2"/>
<dbReference type="Pfam" id="PF17194">
    <property type="entry name" value="AbiEi_3_N"/>
    <property type="match status" value="1"/>
</dbReference>
<proteinExistence type="predicted"/>
<dbReference type="STRING" id="1137799.GZ78_09650"/>
<keyword evidence="3" id="KW-1185">Reference proteome</keyword>
<sequence length="258" mass="29579">MSSKINWLINHTSPGSLVLQQWLTENGIRYSLTQKYAKSGWLKRLSPGVYYRPEPSGKIKPDWPDALQALTQQLQLPVHLAGLTSLTHQGLSHYLQLNSEQVWVGTRSKQILPKWFREFSKQPWLYSGNHKLCELTDKDFTTVTVKGKELRASRPELAAYEVVDAIGKNIRFEHAAELFQGLVNLSPRKVQSLLNRSSAVQTNRIFLFLSHYCGHQWFDRLDESQIQLGSGKRQVVTNGRYDERYLITVPQSLPYPAS</sequence>
<dbReference type="RefSeq" id="WP_034834827.1">
    <property type="nucleotide sequence ID" value="NZ_JOKH01000002.1"/>
</dbReference>
<dbReference type="InterPro" id="IPR033455">
    <property type="entry name" value="AbiEi_3_N"/>
</dbReference>
<comment type="caution">
    <text evidence="2">The sequence shown here is derived from an EMBL/GenBank/DDBJ whole genome shotgun (WGS) entry which is preliminary data.</text>
</comment>
<dbReference type="AlphaFoldDB" id="A0A081NHH1"/>
<evidence type="ECO:0000313" key="3">
    <source>
        <dbReference type="Proteomes" id="UP000028073"/>
    </source>
</evidence>
<accession>A0A081NHH1</accession>
<dbReference type="InterPro" id="IPR021561">
    <property type="entry name" value="AbiEi_3"/>
</dbReference>
<reference evidence="2 3" key="1">
    <citation type="submission" date="2014-06" db="EMBL/GenBank/DDBJ databases">
        <title>Whole Genome Sequences of Three Symbiotic Endozoicomonas Bacteria.</title>
        <authorList>
            <person name="Neave M.J."/>
            <person name="Apprill A."/>
            <person name="Voolstra C.R."/>
        </authorList>
    </citation>
    <scope>NUCLEOTIDE SEQUENCE [LARGE SCALE GENOMIC DNA]</scope>
    <source>
        <strain evidence="2 3">DSM 25634</strain>
    </source>
</reference>
<name>A0A081NHH1_9GAMM</name>
<dbReference type="EMBL" id="JOKH01000002">
    <property type="protein sequence ID" value="KEQ17894.1"/>
    <property type="molecule type" value="Genomic_DNA"/>
</dbReference>
<evidence type="ECO:0000259" key="1">
    <source>
        <dbReference type="Pfam" id="PF17194"/>
    </source>
</evidence>
<feature type="domain" description="Transcriptional regulator AbiEi antitoxin N-terminal" evidence="1">
    <location>
        <begin position="1"/>
        <end position="97"/>
    </location>
</feature>
<dbReference type="Proteomes" id="UP000028073">
    <property type="component" value="Unassembled WGS sequence"/>
</dbReference>